<evidence type="ECO:0000256" key="5">
    <source>
        <dbReference type="ARBA" id="ARBA00022857"/>
    </source>
</evidence>
<dbReference type="InterPro" id="IPR001128">
    <property type="entry name" value="Cyt_P450"/>
</dbReference>
<dbReference type="PROSITE" id="PS00086">
    <property type="entry name" value="CYTOCHROME_P450"/>
    <property type="match status" value="1"/>
</dbReference>
<evidence type="ECO:0000256" key="4">
    <source>
        <dbReference type="ARBA" id="ARBA00022723"/>
    </source>
</evidence>
<reference evidence="13 14" key="1">
    <citation type="journal article" date="2020" name="Nat. Food">
        <title>A phased Vanilla planifolia genome enables genetic improvement of flavour and production.</title>
        <authorList>
            <person name="Hasing T."/>
            <person name="Tang H."/>
            <person name="Brym M."/>
            <person name="Khazi F."/>
            <person name="Huang T."/>
            <person name="Chambers A.H."/>
        </authorList>
    </citation>
    <scope>NUCLEOTIDE SEQUENCE [LARGE SCALE GENOMIC DNA]</scope>
    <source>
        <tissue evidence="11">Leaf</tissue>
    </source>
</reference>
<comment type="cofactor">
    <cofactor evidence="1 9">
        <name>heme</name>
        <dbReference type="ChEBI" id="CHEBI:30413"/>
    </cofactor>
</comment>
<dbReference type="PANTHER" id="PTHR47944:SF18">
    <property type="entry name" value="FLAVONOID 3'-MONOOXYGENASE"/>
    <property type="match status" value="1"/>
</dbReference>
<dbReference type="GO" id="GO:0004497">
    <property type="term" value="F:monooxygenase activity"/>
    <property type="evidence" value="ECO:0007669"/>
    <property type="project" value="UniProtKB-KW"/>
</dbReference>
<proteinExistence type="inferred from homology"/>
<keyword evidence="6 10" id="KW-0560">Oxidoreductase</keyword>
<comment type="similarity">
    <text evidence="2 10">Belongs to the cytochrome P450 family.</text>
</comment>
<evidence type="ECO:0000313" key="13">
    <source>
        <dbReference type="Proteomes" id="UP000636800"/>
    </source>
</evidence>
<evidence type="ECO:0000313" key="12">
    <source>
        <dbReference type="EMBL" id="KAG0500549.1"/>
    </source>
</evidence>
<keyword evidence="7 9" id="KW-0408">Iron</keyword>
<evidence type="ECO:0008006" key="15">
    <source>
        <dbReference type="Google" id="ProtNLM"/>
    </source>
</evidence>
<accession>A0A835S2Q0</accession>
<dbReference type="Proteomes" id="UP000639772">
    <property type="component" value="Chromosome 1"/>
</dbReference>
<dbReference type="InterPro" id="IPR036396">
    <property type="entry name" value="Cyt_P450_sf"/>
</dbReference>
<evidence type="ECO:0000256" key="10">
    <source>
        <dbReference type="RuleBase" id="RU000461"/>
    </source>
</evidence>
<evidence type="ECO:0000256" key="2">
    <source>
        <dbReference type="ARBA" id="ARBA00010617"/>
    </source>
</evidence>
<evidence type="ECO:0000256" key="9">
    <source>
        <dbReference type="PIRSR" id="PIRSR602401-1"/>
    </source>
</evidence>
<comment type="caution">
    <text evidence="11">The sequence shown here is derived from an EMBL/GenBank/DDBJ whole genome shotgun (WGS) entry which is preliminary data.</text>
</comment>
<dbReference type="AlphaFoldDB" id="A0A835S2Q0"/>
<keyword evidence="8 10" id="KW-0503">Monooxygenase</keyword>
<dbReference type="GO" id="GO:0020037">
    <property type="term" value="F:heme binding"/>
    <property type="evidence" value="ECO:0007669"/>
    <property type="project" value="InterPro"/>
</dbReference>
<name>A0A835S2Q0_VANPL</name>
<sequence length="503" mass="55920">MEWVLVGILSTILLCLHFANLRWRRGLPPLPPGPLGFPILGCLPLIGPAPHSSLARLARRYGPIMYLKMGTARAVVASSPSAACSFLKAHDAQFANRPSVVSAKDITYDGQNMVFANYGPRWKHLRKLSALHLLRGRALSNWAPVRSEEVGCMLGAIRDKGRVVLSDELVCMMANVIGRATMSRRVFETQGKEADDFKEMIVELLTGGGLFNIGDFVPAIAWMDLQGVQAKMMRVHQRFDGMITRMVAEHRQTAAEREREGRSDFLDLLMANRHGDDGESLSDVNIKGLIFDLFTAGTDTSSIIIEWAMAEMLRNPGILRRAQEEVDREVGRERRLVEFDIRRLPYLRAVCKEAMRLHPSTPLSLPHFSFEACEVEGYRIPGNTRLLVNIYAIGRDPDVWADPLRFEPERFLPGGRGEGVEPMGSDFELIPFGAGRRICAGKQAGMLMVQYVLGSLIHSFDWRLPDGVLEIDMTEKPGLALPMAVPLSAVAEPRLAPAAYHAL</sequence>
<keyword evidence="4 9" id="KW-0479">Metal-binding</keyword>
<dbReference type="PANTHER" id="PTHR47944">
    <property type="entry name" value="CYTOCHROME P450 98A9"/>
    <property type="match status" value="1"/>
</dbReference>
<dbReference type="FunFam" id="1.10.630.10:FF:000126">
    <property type="entry name" value="Predicted protein"/>
    <property type="match status" value="1"/>
</dbReference>
<gene>
    <name evidence="12" type="ORF">HPP92_000621</name>
    <name evidence="11" type="ORF">HPP92_000698</name>
</gene>
<evidence type="ECO:0000256" key="1">
    <source>
        <dbReference type="ARBA" id="ARBA00001971"/>
    </source>
</evidence>
<dbReference type="Pfam" id="PF00067">
    <property type="entry name" value="p450"/>
    <property type="match status" value="1"/>
</dbReference>
<keyword evidence="13" id="KW-1185">Reference proteome</keyword>
<feature type="binding site" description="axial binding residue" evidence="9">
    <location>
        <position position="439"/>
    </location>
    <ligand>
        <name>heme</name>
        <dbReference type="ChEBI" id="CHEBI:30413"/>
    </ligand>
    <ligandPart>
        <name>Fe</name>
        <dbReference type="ChEBI" id="CHEBI:18248"/>
    </ligandPart>
</feature>
<protein>
    <recommendedName>
        <fullName evidence="15">Flavonoid 3',5'-hydroxylase</fullName>
    </recommendedName>
</protein>
<dbReference type="GO" id="GO:0005506">
    <property type="term" value="F:iron ion binding"/>
    <property type="evidence" value="ECO:0007669"/>
    <property type="project" value="InterPro"/>
</dbReference>
<dbReference type="SUPFAM" id="SSF48264">
    <property type="entry name" value="Cytochrome P450"/>
    <property type="match status" value="1"/>
</dbReference>
<dbReference type="PRINTS" id="PR00385">
    <property type="entry name" value="P450"/>
</dbReference>
<organism evidence="11 13">
    <name type="scientific">Vanilla planifolia</name>
    <name type="common">Vanilla</name>
    <dbReference type="NCBI Taxonomy" id="51239"/>
    <lineage>
        <taxon>Eukaryota</taxon>
        <taxon>Viridiplantae</taxon>
        <taxon>Streptophyta</taxon>
        <taxon>Embryophyta</taxon>
        <taxon>Tracheophyta</taxon>
        <taxon>Spermatophyta</taxon>
        <taxon>Magnoliopsida</taxon>
        <taxon>Liliopsida</taxon>
        <taxon>Asparagales</taxon>
        <taxon>Orchidaceae</taxon>
        <taxon>Vanilloideae</taxon>
        <taxon>Vanilleae</taxon>
        <taxon>Vanilla</taxon>
    </lineage>
</organism>
<dbReference type="PRINTS" id="PR00463">
    <property type="entry name" value="EP450I"/>
</dbReference>
<keyword evidence="5" id="KW-0521">NADP</keyword>
<keyword evidence="3 9" id="KW-0349">Heme</keyword>
<dbReference type="Proteomes" id="UP000636800">
    <property type="component" value="Chromosome 1"/>
</dbReference>
<evidence type="ECO:0000256" key="6">
    <source>
        <dbReference type="ARBA" id="ARBA00023002"/>
    </source>
</evidence>
<dbReference type="GO" id="GO:0016705">
    <property type="term" value="F:oxidoreductase activity, acting on paired donors, with incorporation or reduction of molecular oxygen"/>
    <property type="evidence" value="ECO:0007669"/>
    <property type="project" value="InterPro"/>
</dbReference>
<dbReference type="InterPro" id="IPR002401">
    <property type="entry name" value="Cyt_P450_E_grp-I"/>
</dbReference>
<dbReference type="InterPro" id="IPR017972">
    <property type="entry name" value="Cyt_P450_CS"/>
</dbReference>
<dbReference type="Gene3D" id="1.10.630.10">
    <property type="entry name" value="Cytochrome P450"/>
    <property type="match status" value="1"/>
</dbReference>
<evidence type="ECO:0000256" key="8">
    <source>
        <dbReference type="ARBA" id="ARBA00023033"/>
    </source>
</evidence>
<dbReference type="EMBL" id="JADCNL010000001">
    <property type="protein sequence ID" value="KAG0496007.1"/>
    <property type="molecule type" value="Genomic_DNA"/>
</dbReference>
<evidence type="ECO:0000313" key="14">
    <source>
        <dbReference type="Proteomes" id="UP000639772"/>
    </source>
</evidence>
<evidence type="ECO:0000313" key="11">
    <source>
        <dbReference type="EMBL" id="KAG0496007.1"/>
    </source>
</evidence>
<evidence type="ECO:0000256" key="3">
    <source>
        <dbReference type="ARBA" id="ARBA00022617"/>
    </source>
</evidence>
<dbReference type="EMBL" id="JADCNM010000001">
    <property type="protein sequence ID" value="KAG0500549.1"/>
    <property type="molecule type" value="Genomic_DNA"/>
</dbReference>
<dbReference type="OrthoDB" id="2789670at2759"/>
<evidence type="ECO:0000256" key="7">
    <source>
        <dbReference type="ARBA" id="ARBA00023004"/>
    </source>
</evidence>